<keyword evidence="2" id="KW-1185">Reference proteome</keyword>
<proteinExistence type="predicted"/>
<evidence type="ECO:0000313" key="2">
    <source>
        <dbReference type="Proteomes" id="UP001183006"/>
    </source>
</evidence>
<evidence type="ECO:0000313" key="1">
    <source>
        <dbReference type="EMBL" id="WMW22434.1"/>
    </source>
</evidence>
<dbReference type="AlphaFoldDB" id="A0AA51UGE1"/>
<gene>
    <name evidence="1" type="ORF">RE476_01045</name>
</gene>
<dbReference type="GeneID" id="84228684"/>
<sequence length="57" mass="6925">MSDYLNYLVRTKDTDPTDSITNIKEQNLQMFSKRGKFLHDRIPYRLPRMDKRSLVYD</sequence>
<reference evidence="1" key="1">
    <citation type="submission" date="2023-08" db="EMBL/GenBank/DDBJ databases">
        <title>Methanolobus mangrovi sp. nov. and Methanolobus sediminis sp. nov, two novel methylotrophic methanogens isolated from mangrove sediments in China.</title>
        <authorList>
            <person name="Zhou J."/>
        </authorList>
    </citation>
    <scope>NUCLEOTIDE SEQUENCE</scope>
    <source>
        <strain evidence="1">FTZ2</strain>
    </source>
</reference>
<dbReference type="Proteomes" id="UP001183006">
    <property type="component" value="Chromosome"/>
</dbReference>
<protein>
    <submittedName>
        <fullName evidence="1">Uncharacterized protein</fullName>
    </submittedName>
</protein>
<accession>A0AA51UGE1</accession>
<organism evidence="1 2">
    <name type="scientific">Methanolobus mangrovi</name>
    <dbReference type="NCBI Taxonomy" id="3072977"/>
    <lineage>
        <taxon>Archaea</taxon>
        <taxon>Methanobacteriati</taxon>
        <taxon>Methanobacteriota</taxon>
        <taxon>Stenosarchaea group</taxon>
        <taxon>Methanomicrobia</taxon>
        <taxon>Methanosarcinales</taxon>
        <taxon>Methanosarcinaceae</taxon>
        <taxon>Methanolobus</taxon>
    </lineage>
</organism>
<dbReference type="EMBL" id="CP133594">
    <property type="protein sequence ID" value="WMW22434.1"/>
    <property type="molecule type" value="Genomic_DNA"/>
</dbReference>
<dbReference type="KEGG" id="mmav:RE476_01045"/>
<name>A0AA51UGE1_9EURY</name>
<dbReference type="RefSeq" id="WP_309308356.1">
    <property type="nucleotide sequence ID" value="NZ_CP133594.1"/>
</dbReference>